<proteinExistence type="predicted"/>
<dbReference type="AlphaFoldDB" id="A0A699JNZ1"/>
<feature type="region of interest" description="Disordered" evidence="1">
    <location>
        <begin position="1"/>
        <end position="22"/>
    </location>
</feature>
<feature type="region of interest" description="Disordered" evidence="1">
    <location>
        <begin position="80"/>
        <end position="99"/>
    </location>
</feature>
<sequence length="99" mass="10628">ENENPARANIKQAPDRNGHMTHGYISLGLVQNSVSPTPYVPPSKKDYEILFQELFDEYFTPSPHAVSLVSTAIAATRVVDPAGSPSSTTIDQDVPSASS</sequence>
<name>A0A699JNZ1_TANCI</name>
<evidence type="ECO:0008006" key="3">
    <source>
        <dbReference type="Google" id="ProtNLM"/>
    </source>
</evidence>
<comment type="caution">
    <text evidence="2">The sequence shown here is derived from an EMBL/GenBank/DDBJ whole genome shotgun (WGS) entry which is preliminary data.</text>
</comment>
<organism evidence="2">
    <name type="scientific">Tanacetum cinerariifolium</name>
    <name type="common">Dalmatian daisy</name>
    <name type="synonym">Chrysanthemum cinerariifolium</name>
    <dbReference type="NCBI Taxonomy" id="118510"/>
    <lineage>
        <taxon>Eukaryota</taxon>
        <taxon>Viridiplantae</taxon>
        <taxon>Streptophyta</taxon>
        <taxon>Embryophyta</taxon>
        <taxon>Tracheophyta</taxon>
        <taxon>Spermatophyta</taxon>
        <taxon>Magnoliopsida</taxon>
        <taxon>eudicotyledons</taxon>
        <taxon>Gunneridae</taxon>
        <taxon>Pentapetalae</taxon>
        <taxon>asterids</taxon>
        <taxon>campanulids</taxon>
        <taxon>Asterales</taxon>
        <taxon>Asteraceae</taxon>
        <taxon>Asteroideae</taxon>
        <taxon>Anthemideae</taxon>
        <taxon>Anthemidinae</taxon>
        <taxon>Tanacetum</taxon>
    </lineage>
</organism>
<feature type="non-terminal residue" evidence="2">
    <location>
        <position position="1"/>
    </location>
</feature>
<feature type="compositionally biased region" description="Polar residues" evidence="1">
    <location>
        <begin position="84"/>
        <end position="99"/>
    </location>
</feature>
<evidence type="ECO:0000313" key="2">
    <source>
        <dbReference type="EMBL" id="GFA49075.1"/>
    </source>
</evidence>
<evidence type="ECO:0000256" key="1">
    <source>
        <dbReference type="SAM" id="MobiDB-lite"/>
    </source>
</evidence>
<accession>A0A699JNZ1</accession>
<dbReference type="EMBL" id="BKCJ010433255">
    <property type="protein sequence ID" value="GFA49075.1"/>
    <property type="molecule type" value="Genomic_DNA"/>
</dbReference>
<protein>
    <recommendedName>
        <fullName evidence="3">Integrase, catalytic region, zinc finger, CCHC-type, peptidase aspartic, catalytic</fullName>
    </recommendedName>
</protein>
<gene>
    <name evidence="2" type="ORF">Tci_621047</name>
</gene>
<reference evidence="2" key="1">
    <citation type="journal article" date="2019" name="Sci. Rep.">
        <title>Draft genome of Tanacetum cinerariifolium, the natural source of mosquito coil.</title>
        <authorList>
            <person name="Yamashiro T."/>
            <person name="Shiraishi A."/>
            <person name="Satake H."/>
            <person name="Nakayama K."/>
        </authorList>
    </citation>
    <scope>NUCLEOTIDE SEQUENCE</scope>
</reference>